<dbReference type="PIRSF" id="PIRSF032146">
    <property type="entry name" value="UCP032146"/>
    <property type="match status" value="1"/>
</dbReference>
<dbReference type="Pfam" id="PF06793">
    <property type="entry name" value="UPF0262"/>
    <property type="match status" value="1"/>
</dbReference>
<evidence type="ECO:0000313" key="2">
    <source>
        <dbReference type="Proteomes" id="UP001165667"/>
    </source>
</evidence>
<accession>A0AA42CIA0</accession>
<dbReference type="EMBL" id="JAMOIM010000005">
    <property type="protein sequence ID" value="MCW6508373.1"/>
    <property type="molecule type" value="Genomic_DNA"/>
</dbReference>
<dbReference type="Proteomes" id="UP001165667">
    <property type="component" value="Unassembled WGS sequence"/>
</dbReference>
<organism evidence="1 2">
    <name type="scientific">Lichenifustis flavocetrariae</name>
    <dbReference type="NCBI Taxonomy" id="2949735"/>
    <lineage>
        <taxon>Bacteria</taxon>
        <taxon>Pseudomonadati</taxon>
        <taxon>Pseudomonadota</taxon>
        <taxon>Alphaproteobacteria</taxon>
        <taxon>Hyphomicrobiales</taxon>
        <taxon>Lichenihabitantaceae</taxon>
        <taxon>Lichenifustis</taxon>
    </lineage>
</organism>
<protein>
    <submittedName>
        <fullName evidence="1">UPF0262 family protein</fullName>
    </submittedName>
</protein>
<evidence type="ECO:0000313" key="1">
    <source>
        <dbReference type="EMBL" id="MCW6508373.1"/>
    </source>
</evidence>
<reference evidence="1" key="1">
    <citation type="submission" date="2022-05" db="EMBL/GenBank/DDBJ databases">
        <authorList>
            <person name="Pankratov T."/>
        </authorList>
    </citation>
    <scope>NUCLEOTIDE SEQUENCE</scope>
    <source>
        <strain evidence="1">BP6-180914</strain>
    </source>
</reference>
<keyword evidence="2" id="KW-1185">Reference proteome</keyword>
<dbReference type="RefSeq" id="WP_282584736.1">
    <property type="nucleotide sequence ID" value="NZ_JAMOIM010000005.1"/>
</dbReference>
<gene>
    <name evidence="1" type="ORF">M8523_10100</name>
</gene>
<sequence length="170" mass="18774">MLHRSTSAPVVADAPRQDCLVSVTLDEASIGHGTPDQAHERRTAIEDLIEVNRFIVPGHAGGPYALTLAIHDAKLAFDIRTPGGDKVVLHLLSLRPFRSILKDYMMVCESYVAAIRTAPPSQIEAIDMGRRGLHDEGAERLAERLRGKIEADFATMRRLFTLLTALHWKG</sequence>
<name>A0AA42CIA0_9HYPH</name>
<dbReference type="NCBIfam" id="NF002769">
    <property type="entry name" value="PRK02853.1"/>
    <property type="match status" value="1"/>
</dbReference>
<comment type="caution">
    <text evidence="1">The sequence shown here is derived from an EMBL/GenBank/DDBJ whole genome shotgun (WGS) entry which is preliminary data.</text>
</comment>
<dbReference type="AlphaFoldDB" id="A0AA42CIA0"/>
<dbReference type="InterPro" id="IPR008321">
    <property type="entry name" value="UCP032146"/>
</dbReference>
<proteinExistence type="predicted"/>